<dbReference type="PANTHER" id="PTHR30406">
    <property type="entry name" value="SULFATE TRANSPORT SYSTEM PERMEASE PROTEIN"/>
    <property type="match status" value="1"/>
</dbReference>
<sequence length="99" mass="11102">MANLKNIMSCKYILIAISIIFIFIMLLLPLIVIFHEAFKNGINSYIVAVSNHLTLQALQLSITTTLIAVICNSIFGLFAAWALTRFYCRGSKFLTTLID</sequence>
<name>A0A840UBJ7_9FIRM</name>
<evidence type="ECO:0000313" key="8">
    <source>
        <dbReference type="Proteomes" id="UP000559117"/>
    </source>
</evidence>
<evidence type="ECO:0000313" key="7">
    <source>
        <dbReference type="EMBL" id="MBB5335091.1"/>
    </source>
</evidence>
<dbReference type="AlphaFoldDB" id="A0A840UBJ7"/>
<evidence type="ECO:0000256" key="3">
    <source>
        <dbReference type="ARBA" id="ARBA00022692"/>
    </source>
</evidence>
<gene>
    <name evidence="7" type="ORF">HNR32_000205</name>
</gene>
<dbReference type="GO" id="GO:0005886">
    <property type="term" value="C:plasma membrane"/>
    <property type="evidence" value="ECO:0007669"/>
    <property type="project" value="TreeGrafter"/>
</dbReference>
<protein>
    <submittedName>
        <fullName evidence="7">Sulfate transport system permease protein</fullName>
    </submittedName>
</protein>
<keyword evidence="5 6" id="KW-0472">Membrane</keyword>
<dbReference type="GO" id="GO:0015419">
    <property type="term" value="F:ABC-type sulfate transporter activity"/>
    <property type="evidence" value="ECO:0007669"/>
    <property type="project" value="InterPro"/>
</dbReference>
<evidence type="ECO:0000256" key="5">
    <source>
        <dbReference type="ARBA" id="ARBA00023136"/>
    </source>
</evidence>
<evidence type="ECO:0000256" key="2">
    <source>
        <dbReference type="ARBA" id="ARBA00022448"/>
    </source>
</evidence>
<evidence type="ECO:0000256" key="1">
    <source>
        <dbReference type="ARBA" id="ARBA00004141"/>
    </source>
</evidence>
<dbReference type="InterPro" id="IPR005667">
    <property type="entry name" value="Sulph_transpt2"/>
</dbReference>
<keyword evidence="8" id="KW-1185">Reference proteome</keyword>
<dbReference type="RefSeq" id="WP_183858919.1">
    <property type="nucleotide sequence ID" value="NZ_JACHFH010000002.1"/>
</dbReference>
<dbReference type="InterPro" id="IPR035906">
    <property type="entry name" value="MetI-like_sf"/>
</dbReference>
<evidence type="ECO:0000256" key="6">
    <source>
        <dbReference type="SAM" id="Phobius"/>
    </source>
</evidence>
<dbReference type="PANTHER" id="PTHR30406:SF1">
    <property type="entry name" value="SULFATE TRANSPORT SYSTEM PERMEASE PROTEIN CYSW"/>
    <property type="match status" value="1"/>
</dbReference>
<reference evidence="7 8" key="1">
    <citation type="submission" date="2020-08" db="EMBL/GenBank/DDBJ databases">
        <title>Genomic Encyclopedia of Type Strains, Phase IV (KMG-IV): sequencing the most valuable type-strain genomes for metagenomic binning, comparative biology and taxonomic classification.</title>
        <authorList>
            <person name="Goeker M."/>
        </authorList>
    </citation>
    <scope>NUCLEOTIDE SEQUENCE [LARGE SCALE GENOMIC DNA]</scope>
    <source>
        <strain evidence="7 8">DSM 24661</strain>
    </source>
</reference>
<keyword evidence="4 6" id="KW-1133">Transmembrane helix</keyword>
<dbReference type="EMBL" id="JACHFH010000002">
    <property type="protein sequence ID" value="MBB5335091.1"/>
    <property type="molecule type" value="Genomic_DNA"/>
</dbReference>
<comment type="subcellular location">
    <subcellularLocation>
        <location evidence="1">Membrane</location>
        <topology evidence="1">Multi-pass membrane protein</topology>
    </subcellularLocation>
</comment>
<dbReference type="SUPFAM" id="SSF161098">
    <property type="entry name" value="MetI-like"/>
    <property type="match status" value="1"/>
</dbReference>
<accession>A0A840UBJ7</accession>
<proteinExistence type="predicted"/>
<keyword evidence="2" id="KW-0813">Transport</keyword>
<feature type="transmembrane region" description="Helical" evidence="6">
    <location>
        <begin position="12"/>
        <end position="38"/>
    </location>
</feature>
<keyword evidence="3 6" id="KW-0812">Transmembrane</keyword>
<dbReference type="Gene3D" id="1.10.3720.10">
    <property type="entry name" value="MetI-like"/>
    <property type="match status" value="1"/>
</dbReference>
<comment type="caution">
    <text evidence="7">The sequence shown here is derived from an EMBL/GenBank/DDBJ whole genome shotgun (WGS) entry which is preliminary data.</text>
</comment>
<evidence type="ECO:0000256" key="4">
    <source>
        <dbReference type="ARBA" id="ARBA00022989"/>
    </source>
</evidence>
<dbReference type="Proteomes" id="UP000559117">
    <property type="component" value="Unassembled WGS sequence"/>
</dbReference>
<feature type="transmembrane region" description="Helical" evidence="6">
    <location>
        <begin position="58"/>
        <end position="83"/>
    </location>
</feature>
<organism evidence="7 8">
    <name type="scientific">Pectinatus brassicae</name>
    <dbReference type="NCBI Taxonomy" id="862415"/>
    <lineage>
        <taxon>Bacteria</taxon>
        <taxon>Bacillati</taxon>
        <taxon>Bacillota</taxon>
        <taxon>Negativicutes</taxon>
        <taxon>Selenomonadales</taxon>
        <taxon>Selenomonadaceae</taxon>
        <taxon>Pectinatus</taxon>
    </lineage>
</organism>